<gene>
    <name evidence="2" type="ORF">ERS008472_02238</name>
</gene>
<proteinExistence type="predicted"/>
<evidence type="ECO:0000313" key="2">
    <source>
        <dbReference type="EMBL" id="CNH75135.1"/>
    </source>
</evidence>
<feature type="coiled-coil region" evidence="1">
    <location>
        <begin position="251"/>
        <end position="313"/>
    </location>
</feature>
<keyword evidence="2" id="KW-0489">Methyltransferase</keyword>
<organism evidence="2 3">
    <name type="scientific">Yersinia thracica</name>
    <dbReference type="NCBI Taxonomy" id="2890319"/>
    <lineage>
        <taxon>Bacteria</taxon>
        <taxon>Pseudomonadati</taxon>
        <taxon>Pseudomonadota</taxon>
        <taxon>Gammaproteobacteria</taxon>
        <taxon>Enterobacterales</taxon>
        <taxon>Yersiniaceae</taxon>
        <taxon>Yersinia</taxon>
    </lineage>
</organism>
<dbReference type="GO" id="GO:0008168">
    <property type="term" value="F:methyltransferase activity"/>
    <property type="evidence" value="ECO:0007669"/>
    <property type="project" value="UniProtKB-KW"/>
</dbReference>
<sequence length="558" mass="63917">MADFYRAFEDKYRGSQASIKDRLRVYSPLIEKMKEEYGSVNSLDLGCGRGEWMSLLTDLGVETFGIDLDDSMLDECRIRNFSVENADIISFLKACETESYYIITAFHVVEHITFDDLCTVINNAIRVLKSGGILILETPNAENLIVGTNNFYLDPTHNKPVPALLLSFICEYYGLESNYIMRLQHPEGLLEKPNYGLYDVMTGVSLDYAVVAQKKDANSTSLNMNEILGDKAGYNLEKLSRLYDKKIESKFEENEKNQKIMEEKITLLERKLKGLNSISPDFINELQSVASKVQELEHKLQRATSEILHINDIRKSELAIAEKRIELIYNSTSWKLTAPFRYISSVVKNLTVNKKEKIKSSNMSFTSFKESKPVIKTYGLLSKVSPRGASFLKDKFNEVIFKAEIKKIQKTQERENKPDQSIVSNPIIKNLKGLNQFEVVARINHLNMISTDHYITYIQDVIKTDSFQYLNNSLPVGTDTWILKIKEALYRNEPLENIFPKNVENKAAATALYITLLKKMPENDIVTSKPIKHLCMVILQSEEYKRASGYNLKDWCDL</sequence>
<dbReference type="PANTHER" id="PTHR43861:SF1">
    <property type="entry name" value="TRANS-ACONITATE 2-METHYLTRANSFERASE"/>
    <property type="match status" value="1"/>
</dbReference>
<dbReference type="Pfam" id="PF13489">
    <property type="entry name" value="Methyltransf_23"/>
    <property type="match status" value="1"/>
</dbReference>
<dbReference type="Proteomes" id="UP000041882">
    <property type="component" value="Unassembled WGS sequence"/>
</dbReference>
<keyword evidence="1" id="KW-0175">Coiled coil</keyword>
<dbReference type="Gene3D" id="3.40.50.150">
    <property type="entry name" value="Vaccinia Virus protein VP39"/>
    <property type="match status" value="1"/>
</dbReference>
<accession>A0A0T9PP02</accession>
<dbReference type="RefSeq" id="WP_050114315.1">
    <property type="nucleotide sequence ID" value="NZ_CQAW01000009.1"/>
</dbReference>
<dbReference type="PANTHER" id="PTHR43861">
    <property type="entry name" value="TRANS-ACONITATE 2-METHYLTRANSFERASE-RELATED"/>
    <property type="match status" value="1"/>
</dbReference>
<protein>
    <submittedName>
        <fullName evidence="2">Probable S-adenosylmethionine-dependent methyltransferase MSMEG_2350</fullName>
        <ecNumber evidence="2">2.1.1.-</ecNumber>
    </submittedName>
</protein>
<dbReference type="EMBL" id="CQAW01000009">
    <property type="protein sequence ID" value="CNH75135.1"/>
    <property type="molecule type" value="Genomic_DNA"/>
</dbReference>
<dbReference type="SUPFAM" id="SSF53335">
    <property type="entry name" value="S-adenosyl-L-methionine-dependent methyltransferases"/>
    <property type="match status" value="1"/>
</dbReference>
<dbReference type="InterPro" id="IPR029063">
    <property type="entry name" value="SAM-dependent_MTases_sf"/>
</dbReference>
<dbReference type="EC" id="2.1.1.-" evidence="2"/>
<keyword evidence="3" id="KW-1185">Reference proteome</keyword>
<dbReference type="CDD" id="cd02440">
    <property type="entry name" value="AdoMet_MTases"/>
    <property type="match status" value="1"/>
</dbReference>
<keyword evidence="2" id="KW-0808">Transferase</keyword>
<evidence type="ECO:0000313" key="3">
    <source>
        <dbReference type="Proteomes" id="UP000041882"/>
    </source>
</evidence>
<dbReference type="AlphaFoldDB" id="A0A0T9PP02"/>
<dbReference type="GO" id="GO:0032259">
    <property type="term" value="P:methylation"/>
    <property type="evidence" value="ECO:0007669"/>
    <property type="project" value="UniProtKB-KW"/>
</dbReference>
<name>A0A0T9PP02_9GAMM</name>
<evidence type="ECO:0000256" key="1">
    <source>
        <dbReference type="SAM" id="Coils"/>
    </source>
</evidence>
<reference evidence="3" key="1">
    <citation type="submission" date="2015-03" db="EMBL/GenBank/DDBJ databases">
        <authorList>
            <consortium name="Pathogen Informatics"/>
            <person name="Murphy D."/>
        </authorList>
    </citation>
    <scope>NUCLEOTIDE SEQUENCE [LARGE SCALE GENOMIC DNA]</scope>
    <source>
        <strain evidence="3">IP6945</strain>
    </source>
</reference>